<evidence type="ECO:0000313" key="4">
    <source>
        <dbReference type="EMBL" id="OXA89125.1"/>
    </source>
</evidence>
<feature type="domain" description="Ig-like" evidence="2">
    <location>
        <begin position="1021"/>
        <end position="1103"/>
    </location>
</feature>
<feature type="domain" description="DUF11" evidence="1">
    <location>
        <begin position="3033"/>
        <end position="3147"/>
    </location>
</feature>
<dbReference type="RefSeq" id="WP_041518695.1">
    <property type="nucleotide sequence ID" value="NZ_JPRK01000012.1"/>
</dbReference>
<dbReference type="InterPro" id="IPR026341">
    <property type="entry name" value="T9SS_type_B"/>
</dbReference>
<feature type="domain" description="Ig-like" evidence="2">
    <location>
        <begin position="606"/>
        <end position="684"/>
    </location>
</feature>
<feature type="domain" description="Ig-like" evidence="2">
    <location>
        <begin position="2630"/>
        <end position="2706"/>
    </location>
</feature>
<dbReference type="STRING" id="37752.IW18_14935"/>
<dbReference type="OrthoDB" id="1236981at2"/>
<reference evidence="3 5" key="1">
    <citation type="submission" date="2015-01" db="EMBL/GenBank/DDBJ databases">
        <title>Genome of Flavobacterium hibernum DSM 12611.</title>
        <authorList>
            <person name="Stropko S.J."/>
            <person name="Pipes S.E."/>
            <person name="Newman J.D."/>
        </authorList>
    </citation>
    <scope>NUCLEOTIDE SEQUENCE [LARGE SCALE GENOMIC DNA]</scope>
    <source>
        <strain evidence="3 5">DSM 12611</strain>
    </source>
</reference>
<feature type="domain" description="Ig-like" evidence="2">
    <location>
        <begin position="2470"/>
        <end position="2548"/>
    </location>
</feature>
<feature type="domain" description="Ig-like" evidence="2">
    <location>
        <begin position="688"/>
        <end position="769"/>
    </location>
</feature>
<dbReference type="NCBIfam" id="TIGR01451">
    <property type="entry name" value="B_ant_repeat"/>
    <property type="match status" value="1"/>
</dbReference>
<protein>
    <submittedName>
        <fullName evidence="4">T9SS C-terminal target domain-containing protein</fullName>
    </submittedName>
</protein>
<dbReference type="InterPro" id="IPR001434">
    <property type="entry name" value="OmcB-like_DUF11"/>
</dbReference>
<evidence type="ECO:0000259" key="2">
    <source>
        <dbReference type="Pfam" id="PF19081"/>
    </source>
</evidence>
<gene>
    <name evidence="4" type="ORF">B0A73_05985</name>
    <name evidence="3" type="ORF">IW18_14935</name>
</gene>
<evidence type="ECO:0000259" key="1">
    <source>
        <dbReference type="Pfam" id="PF01345"/>
    </source>
</evidence>
<reference evidence="4 6" key="2">
    <citation type="submission" date="2016-11" db="EMBL/GenBank/DDBJ databases">
        <title>Whole genomes of Flavobacteriaceae.</title>
        <authorList>
            <person name="Stine C."/>
            <person name="Li C."/>
            <person name="Tadesse D."/>
        </authorList>
    </citation>
    <scope>NUCLEOTIDE SEQUENCE [LARGE SCALE GENOMIC DNA]</scope>
    <source>
        <strain evidence="4 6">ATCC 51468</strain>
    </source>
</reference>
<dbReference type="Proteomes" id="UP000198302">
    <property type="component" value="Unassembled WGS sequence"/>
</dbReference>
<dbReference type="Proteomes" id="UP000032061">
    <property type="component" value="Unassembled WGS sequence"/>
</dbReference>
<dbReference type="InterPro" id="IPR044023">
    <property type="entry name" value="Ig_7"/>
</dbReference>
<dbReference type="NCBIfam" id="TIGR04131">
    <property type="entry name" value="Bac_Flav_CTERM"/>
    <property type="match status" value="1"/>
</dbReference>
<comment type="caution">
    <text evidence="3">The sequence shown here is derived from an EMBL/GenBank/DDBJ whole genome shotgun (WGS) entry which is preliminary data.</text>
</comment>
<organism evidence="3 5">
    <name type="scientific">Flavobacterium hibernum</name>
    <dbReference type="NCBI Taxonomy" id="37752"/>
    <lineage>
        <taxon>Bacteria</taxon>
        <taxon>Pseudomonadati</taxon>
        <taxon>Bacteroidota</taxon>
        <taxon>Flavobacteriia</taxon>
        <taxon>Flavobacteriales</taxon>
        <taxon>Flavobacteriaceae</taxon>
        <taxon>Flavobacterium</taxon>
    </lineage>
</organism>
<accession>A0A0D0EE85</accession>
<evidence type="ECO:0000313" key="3">
    <source>
        <dbReference type="EMBL" id="KIO51914.1"/>
    </source>
</evidence>
<dbReference type="EMBL" id="MUGX01000009">
    <property type="protein sequence ID" value="OXA89125.1"/>
    <property type="molecule type" value="Genomic_DNA"/>
</dbReference>
<dbReference type="EMBL" id="JPRK01000012">
    <property type="protein sequence ID" value="KIO51914.1"/>
    <property type="molecule type" value="Genomic_DNA"/>
</dbReference>
<dbReference type="Pfam" id="PF19081">
    <property type="entry name" value="Ig_7"/>
    <property type="match status" value="10"/>
</dbReference>
<feature type="domain" description="Ig-like" evidence="2">
    <location>
        <begin position="1710"/>
        <end position="1785"/>
    </location>
</feature>
<feature type="domain" description="Ig-like" evidence="2">
    <location>
        <begin position="363"/>
        <end position="448"/>
    </location>
</feature>
<feature type="domain" description="Ig-like" evidence="2">
    <location>
        <begin position="187"/>
        <end position="267"/>
    </location>
</feature>
<feature type="domain" description="Ig-like" evidence="2">
    <location>
        <begin position="270"/>
        <end position="352"/>
    </location>
</feature>
<dbReference type="Pfam" id="PF13585">
    <property type="entry name" value="CHU_C"/>
    <property type="match status" value="1"/>
</dbReference>
<evidence type="ECO:0000313" key="6">
    <source>
        <dbReference type="Proteomes" id="UP000198302"/>
    </source>
</evidence>
<dbReference type="Pfam" id="PF01345">
    <property type="entry name" value="DUF11"/>
    <property type="match status" value="1"/>
</dbReference>
<feature type="domain" description="Ig-like" evidence="2">
    <location>
        <begin position="772"/>
        <end position="856"/>
    </location>
</feature>
<keyword evidence="6" id="KW-1185">Reference proteome</keyword>
<proteinExistence type="predicted"/>
<name>A0A0D0EE85_9FLAO</name>
<sequence length="3243" mass="338012">MKKTFTFYDLIEKKRLFCLLFLLLLSNISFSQTFCRPTSHATNGGGGLLCLGLNVDFPARAYDQDVNSYATIAMGVSLGCFAEETLSFDQTAKAGDQIVLYLGDGNPLLSAGVLSNSTVQAFLSGEEAGSAVALNGLINIQLLAGTNIQILKFTLTKDANQVKIRTSGTLSVLNSLRIYDVRLQFAKPTIVGGETQSVCVGQSLALTATAAAGTSVAWYSSPTATIPLSSVGTYTTPALTGTTTYYVSTSRSGGCESDERLPVTINVINPIKPTISATGTAICSVGATQVTTLSVINPVLGTTYNWYNDPTAGTLLSTGSTYAPIVPTGVSNFYVEASIGSCKSARTQVTVNSIGVPGLATILTQSVSIISGQNATLNASTAEAGVSVDWYDVPTGGTKLLGNSNTFTTPILTATTSTVIKTYYVETSSTLGGCVSATRVPVTVTVLPNALGGCLEANSQQTTQDGICLLCSSTTPNNSVDGNSATSARLTLPAGLLGGSIQQVLQFNNPGKAGDIVDVELALPGGIADVSLLGGVSLATYNGATYNGDRVFINNSLVTLQLLSGNRFKASIVARANFDRIEIRFGAVVTLLTSLDIYQATYRYKAPTVSGNTTICGSQAVTLNANPALGETIKWYDAVTAGNLLSSLPVYTTPILSSNTTYYVEVTRNGCINSERNPIPVVVTNPLAPATVVASPLNICTGSGTTITVQSPVVDTTYKWYDTATGGTSLFTGTSFATPSLITTKDYYVEGVIGSCSSTTRTKVTVNVNSRPAAPVPVSSNIITQSGQSVQLSVVSNSGESYLWYDAAIGGNLLQGTGSNTYTTPILNANRTFYVETRDLSSDCTSSTRAVINVSIVAAPVITGCLQANNQTTSSNGVCIGCGALPGTEGRSVDGDDATAAVLQNTVGLINAYTQQRLDFANPGFAGDIIEVDLEVAAPLLNISALSYISLSSYGVSGDNADGGSINTLVNIQLLGGNRFKASFIAGANFTGVQVRFGGAVSAISALNIYGASFSYKKATINVSTALICSGQPVSLTASSTATGETYKWFTAATGGTAISTAATFNIPSITSTTTYYLEATRSALPIDCLNSNRQPVVVNVNPIGLASDIIIASPVSASCAGTAVLSPASNLSGAKFKYYRDQTQTTPIVDGEIGSFGEVYAINASTSVLTVTGLTALGTPYNYFVSVISASTCENVAGDRKQVVVNYAPIPALTVTGTLAGCAKVNLKDAITNFDATGNTTYTFFDALSNPITDIAASNIIASGTYFIQAQKIGFDCPSVKLPVVATVTALPTLTGVTSSIVVTKGSPVTLNGTSSGTISWYDPQGNVLGSNSTGPLNTVGVFTYTVVASNGTCSTSQTVTISVIDPATCDTLLERVYANTELSGSIITGAVTSGPLAVDKDPSTYSTITTGLGLLGIGTTWQNLQWPTTIPKGTPVTVKLGLDNSLISVGQSISVIGTKRDGANNPIDIGTLQSVSGSLVNLLPGQNSFEYTFVPSNSSGVQNYDGIRVQLGSILSVAQNIKVYDAYYENQVSQIACGQGDIEDIFSGVKEQAGLGVLTATVGVSNPWNVADGDVATYATMFNGVGVLADAELTAKFRTPSMVGDSLRITISKPGALLSLGVLSGINIQLYSGNIPVGPKIQGNDGNLLSLKLLAGDSMAMTIVSPQTQPYDKVVISLGGLANVLDQLRVHTIDRVTNTKINGGDLNNSITVCPSATITLTVPPKSCADYAWYDSPTGGNKVADGQTYKLPVTLAAGTYKYYIQPIRYGCPALSRGEVTVVVKATTPASAIASVTINGGNSTIICSEDGKVTLDAVLSTTPVLTTPVYSWYSFDGTTSNLVIDETTSKLSLTGLAPGTYTYFVGVSSTVFCETAPTDRKQVTFTILPSSLENDITVNNALICLGTIATLTPTSTLANPVFFWYFDENKTQPILNSTVTGVTYAVDNITGVLTVSGLKATATPISYYVAVKSDNTCQNKNGELKAATVIVSDPAIPTSTTYNQSFCLVNKPTVANIQVNEPNVIWYTLSAGGTALDSTTLLANGTYYGAIKDVNGCESSVRSIVTVTVTDPLKPTTVDDTQDFCLVNNPKVSDLKTNETNVVWYNSLVSVTPLDPTTALANGAYYATLKDATTGCESSNRLLVTVTITNPLTPTTTDDTQDFCLVSNPKVSDLKTNEANVVWYNSLTSVTPLARTTALANGAYYATLKDAITGCESSGRLLVTATIIDPGTPTLVTAGTQTFCLVNAPTFASVQFNQANIVWYDAITAGNPIASTTALTSGVYFAAIKDATSGCESNTRLQVTIDVKNPATPTLVNAGTQNFCLVNAATFASVQLNEVNIVWYTASAGGTLIPSTTLLTSGIYFAAIKEPVSGCESSIRLQVTINVTDPGTPTLVTAGTQNFCLVSAPTFASIKTNEVNIVWYDAITGGNLIASTTALTSGVYFAAIKDPTSRCESKTRLQVTINVTDPGTPTLVTAGTQTFCSVNAPTFASVQFNQSSIVWYDAITGGNLIASTTALTSGVYFAAIKDATSGCESNTRLQVTIDVKNPATPTLVTAGTQNFCLVNASTFANIQTNEVNIVWYTALTGGTLIPSTTTLTSGVYFAAIKDPVSGCESATRLRVTISVTDPATPTTSSLTQVFCSGNNPTVANIQTNQSNVVWYNAATGGTAIASATALTSGDYFAALKDATTGCESSIRLKVTITVGNTINPTTNNAAQNFCSTSAPTFANIQVNQTNVSWFNSATGGTAIPLTSPLTSGTYYGDIIDPVTGCASTTRLLVAVTIVNPMPTPTTNATTQNFCSLNAPKISNIQVNEQNVIWYSTATGGTAIPATTDLTTGTYYGVIASGSGCENPARLMVVVNVNTPGIVTTPKTTQTFCLSAVPTIANIVVNETNVQWYSSATGGTPLATNTPLVAATYYAGAINNATNGCDRAARLGVTIAFEDDALVPITTTDDTPCVFQGITYSVANGKSNYVWTITNGKITSGGGNADGSVTVSWSDIGQGKVQVTYINTCNDTTTKSLNVNVATCSDLTITNTVSNPTPNFGDQITFTITVNNVGQGNFINTIVSELIPSGYDLISASTSAGTYDPKTQLWTIPTLNAGQSVTLTVVVEVLQSGNYLNVATIEISTPLDVDAANNSASATVEPICLTVYNEFTPNNDGANDLFRIDCIESYPNNELKVYNRYGALVYSKQHYENDWDGTANVSGVINRGDMLPTGTYFYLISIGDGTVKKGWVSIMR</sequence>
<evidence type="ECO:0000313" key="5">
    <source>
        <dbReference type="Proteomes" id="UP000032061"/>
    </source>
</evidence>
<dbReference type="InterPro" id="IPR047589">
    <property type="entry name" value="DUF11_rpt"/>
</dbReference>